<keyword evidence="6" id="KW-0472">Membrane</keyword>
<dbReference type="PROSITE" id="PS51910">
    <property type="entry name" value="GH18_2"/>
    <property type="match status" value="1"/>
</dbReference>
<feature type="domain" description="GH18" evidence="7">
    <location>
        <begin position="61"/>
        <end position="306"/>
    </location>
</feature>
<dbReference type="EC" id="3.2.1.14" evidence="1"/>
<feature type="transmembrane region" description="Helical" evidence="6">
    <location>
        <begin position="39"/>
        <end position="56"/>
    </location>
</feature>
<evidence type="ECO:0000256" key="1">
    <source>
        <dbReference type="ARBA" id="ARBA00012729"/>
    </source>
</evidence>
<dbReference type="PANTHER" id="PTHR45708">
    <property type="entry name" value="ENDOCHITINASE"/>
    <property type="match status" value="1"/>
</dbReference>
<dbReference type="SUPFAM" id="SSF51445">
    <property type="entry name" value="(Trans)glycosidases"/>
    <property type="match status" value="1"/>
</dbReference>
<dbReference type="AlphaFoldDB" id="A0A6A6KSI6"/>
<gene>
    <name evidence="8" type="ORF">GH714_020604</name>
</gene>
<dbReference type="Gene3D" id="3.20.20.80">
    <property type="entry name" value="Glycosidases"/>
    <property type="match status" value="2"/>
</dbReference>
<keyword evidence="2 4" id="KW-0378">Hydrolase</keyword>
<protein>
    <recommendedName>
        <fullName evidence="1">chitinase</fullName>
        <ecNumber evidence="1">3.2.1.14</ecNumber>
    </recommendedName>
</protein>
<dbReference type="InterPro" id="IPR045321">
    <property type="entry name" value="Cts1-like"/>
</dbReference>
<evidence type="ECO:0000259" key="7">
    <source>
        <dbReference type="PROSITE" id="PS51910"/>
    </source>
</evidence>
<name>A0A6A6KSI6_HEVBR</name>
<keyword evidence="6" id="KW-0812">Transmembrane</keyword>
<dbReference type="EMBL" id="JAAGAX010000015">
    <property type="protein sequence ID" value="KAF2291195.1"/>
    <property type="molecule type" value="Genomic_DNA"/>
</dbReference>
<evidence type="ECO:0000313" key="8">
    <source>
        <dbReference type="EMBL" id="KAF2291195.1"/>
    </source>
</evidence>
<keyword evidence="9" id="KW-1185">Reference proteome</keyword>
<evidence type="ECO:0000256" key="3">
    <source>
        <dbReference type="ARBA" id="ARBA00023295"/>
    </source>
</evidence>
<evidence type="ECO:0000256" key="5">
    <source>
        <dbReference type="RuleBase" id="RU004453"/>
    </source>
</evidence>
<dbReference type="Pfam" id="PF00704">
    <property type="entry name" value="Glyco_hydro_18"/>
    <property type="match status" value="1"/>
</dbReference>
<dbReference type="InterPro" id="IPR001223">
    <property type="entry name" value="Glyco_hydro18_cat"/>
</dbReference>
<comment type="similarity">
    <text evidence="5">Belongs to the glycosyl hydrolase 18 family.</text>
</comment>
<evidence type="ECO:0000313" key="9">
    <source>
        <dbReference type="Proteomes" id="UP000467840"/>
    </source>
</evidence>
<dbReference type="CDD" id="cd02877">
    <property type="entry name" value="GH18_hevamine_XipI_class_III"/>
    <property type="match status" value="1"/>
</dbReference>
<keyword evidence="3 4" id="KW-0326">Glycosidase</keyword>
<accession>A0A6A6KSI6</accession>
<dbReference type="Proteomes" id="UP000467840">
    <property type="component" value="Chromosome 2"/>
</dbReference>
<dbReference type="InterPro" id="IPR017853">
    <property type="entry name" value="GH"/>
</dbReference>
<dbReference type="GO" id="GO:0005576">
    <property type="term" value="C:extracellular region"/>
    <property type="evidence" value="ECO:0007669"/>
    <property type="project" value="TreeGrafter"/>
</dbReference>
<dbReference type="InterPro" id="IPR001579">
    <property type="entry name" value="Glyco_hydro_18_chit_AS"/>
</dbReference>
<dbReference type="InterPro" id="IPR050542">
    <property type="entry name" value="Glycosyl_Hydrlase18_Chitinase"/>
</dbReference>
<organism evidence="8 9">
    <name type="scientific">Hevea brasiliensis</name>
    <name type="common">Para rubber tree</name>
    <name type="synonym">Siphonia brasiliensis</name>
    <dbReference type="NCBI Taxonomy" id="3981"/>
    <lineage>
        <taxon>Eukaryota</taxon>
        <taxon>Viridiplantae</taxon>
        <taxon>Streptophyta</taxon>
        <taxon>Embryophyta</taxon>
        <taxon>Tracheophyta</taxon>
        <taxon>Spermatophyta</taxon>
        <taxon>Magnoliopsida</taxon>
        <taxon>eudicotyledons</taxon>
        <taxon>Gunneridae</taxon>
        <taxon>Pentapetalae</taxon>
        <taxon>rosids</taxon>
        <taxon>fabids</taxon>
        <taxon>Malpighiales</taxon>
        <taxon>Euphorbiaceae</taxon>
        <taxon>Crotonoideae</taxon>
        <taxon>Micrandreae</taxon>
        <taxon>Hevea</taxon>
    </lineage>
</organism>
<evidence type="ECO:0000256" key="4">
    <source>
        <dbReference type="RuleBase" id="RU000489"/>
    </source>
</evidence>
<dbReference type="GO" id="GO:0005975">
    <property type="term" value="P:carbohydrate metabolic process"/>
    <property type="evidence" value="ECO:0007669"/>
    <property type="project" value="InterPro"/>
</dbReference>
<dbReference type="PROSITE" id="PS01095">
    <property type="entry name" value="GH18_1"/>
    <property type="match status" value="1"/>
</dbReference>
<sequence length="306" mass="33627">MCTTGIYLRNSISGPARLPFVYQAVAKKAKYKQATATKIYSLAVTFSLVMLLALVFRSDAGRIVVYWGQDEREGTLTATCATGQYQIVNIAFLSKFGNAQKPRIDLAGHCDAASNGCQKISKDIKYCQNRGIKNKFLGGHSNSRPLGDAVLDGIDFDIEKGSGTHYAALAGRLSQLSRNRRKKVNLTAAPQCPFPDQYINGALSTGLFDYVWIQCYNNPPCEYSSSNPGKFKRSWIKWKSSIPARKFFVGLPASHAAAGNGFVPTNKLVSKVLPFVKGSSKYGGVMLWDRYNDLKNEYSSKIKGSV</sequence>
<dbReference type="GO" id="GO:0008843">
    <property type="term" value="F:endochitinase activity"/>
    <property type="evidence" value="ECO:0007669"/>
    <property type="project" value="UniProtKB-EC"/>
</dbReference>
<dbReference type="PANTHER" id="PTHR45708:SF40">
    <property type="entry name" value="BASIC ENDOCHITINASE"/>
    <property type="match status" value="1"/>
</dbReference>
<evidence type="ECO:0000256" key="6">
    <source>
        <dbReference type="SAM" id="Phobius"/>
    </source>
</evidence>
<reference evidence="8 9" key="1">
    <citation type="journal article" date="2020" name="Mol. Plant">
        <title>The Chromosome-Based Rubber Tree Genome Provides New Insights into Spurge Genome Evolution and Rubber Biosynthesis.</title>
        <authorList>
            <person name="Liu J."/>
            <person name="Shi C."/>
            <person name="Shi C.C."/>
            <person name="Li W."/>
            <person name="Zhang Q.J."/>
            <person name="Zhang Y."/>
            <person name="Li K."/>
            <person name="Lu H.F."/>
            <person name="Shi C."/>
            <person name="Zhu S.T."/>
            <person name="Xiao Z.Y."/>
            <person name="Nan H."/>
            <person name="Yue Y."/>
            <person name="Zhu X.G."/>
            <person name="Wu Y."/>
            <person name="Hong X.N."/>
            <person name="Fan G.Y."/>
            <person name="Tong Y."/>
            <person name="Zhang D."/>
            <person name="Mao C.L."/>
            <person name="Liu Y.L."/>
            <person name="Hao S.J."/>
            <person name="Liu W.Q."/>
            <person name="Lv M.Q."/>
            <person name="Zhang H.B."/>
            <person name="Liu Y."/>
            <person name="Hu-Tang G.R."/>
            <person name="Wang J.P."/>
            <person name="Wang J.H."/>
            <person name="Sun Y.H."/>
            <person name="Ni S.B."/>
            <person name="Chen W.B."/>
            <person name="Zhang X.C."/>
            <person name="Jiao Y.N."/>
            <person name="Eichler E.E."/>
            <person name="Li G.H."/>
            <person name="Liu X."/>
            <person name="Gao L.Z."/>
        </authorList>
    </citation>
    <scope>NUCLEOTIDE SEQUENCE [LARGE SCALE GENOMIC DNA]</scope>
    <source>
        <strain evidence="9">cv. GT1</strain>
        <tissue evidence="8">Leaf</tissue>
    </source>
</reference>
<proteinExistence type="inferred from homology"/>
<comment type="caution">
    <text evidence="8">The sequence shown here is derived from an EMBL/GenBank/DDBJ whole genome shotgun (WGS) entry which is preliminary data.</text>
</comment>
<keyword evidence="6" id="KW-1133">Transmembrane helix</keyword>
<evidence type="ECO:0000256" key="2">
    <source>
        <dbReference type="ARBA" id="ARBA00022801"/>
    </source>
</evidence>